<dbReference type="EMBL" id="CAJVCH010174508">
    <property type="protein sequence ID" value="CAG7729174.1"/>
    <property type="molecule type" value="Genomic_DNA"/>
</dbReference>
<feature type="transmembrane region" description="Helical" evidence="1">
    <location>
        <begin position="12"/>
        <end position="33"/>
    </location>
</feature>
<organism evidence="2 3">
    <name type="scientific">Allacma fusca</name>
    <dbReference type="NCBI Taxonomy" id="39272"/>
    <lineage>
        <taxon>Eukaryota</taxon>
        <taxon>Metazoa</taxon>
        <taxon>Ecdysozoa</taxon>
        <taxon>Arthropoda</taxon>
        <taxon>Hexapoda</taxon>
        <taxon>Collembola</taxon>
        <taxon>Symphypleona</taxon>
        <taxon>Sminthuridae</taxon>
        <taxon>Allacma</taxon>
    </lineage>
</organism>
<protein>
    <submittedName>
        <fullName evidence="2">Uncharacterized protein</fullName>
    </submittedName>
</protein>
<feature type="non-terminal residue" evidence="2">
    <location>
        <position position="1"/>
    </location>
</feature>
<comment type="caution">
    <text evidence="2">The sequence shown here is derived from an EMBL/GenBank/DDBJ whole genome shotgun (WGS) entry which is preliminary data.</text>
</comment>
<accession>A0A8J2K3E1</accession>
<reference evidence="2" key="1">
    <citation type="submission" date="2021-06" db="EMBL/GenBank/DDBJ databases">
        <authorList>
            <person name="Hodson N. C."/>
            <person name="Mongue J. A."/>
            <person name="Jaron S. K."/>
        </authorList>
    </citation>
    <scope>NUCLEOTIDE SEQUENCE</scope>
</reference>
<keyword evidence="1" id="KW-0812">Transmembrane</keyword>
<dbReference type="Proteomes" id="UP000708208">
    <property type="component" value="Unassembled WGS sequence"/>
</dbReference>
<keyword evidence="1" id="KW-0472">Membrane</keyword>
<name>A0A8J2K3E1_9HEXA</name>
<keyword evidence="3" id="KW-1185">Reference proteome</keyword>
<evidence type="ECO:0000313" key="3">
    <source>
        <dbReference type="Proteomes" id="UP000708208"/>
    </source>
</evidence>
<dbReference type="AlphaFoldDB" id="A0A8J2K3E1"/>
<feature type="transmembrane region" description="Helical" evidence="1">
    <location>
        <begin position="53"/>
        <end position="77"/>
    </location>
</feature>
<evidence type="ECO:0000256" key="1">
    <source>
        <dbReference type="SAM" id="Phobius"/>
    </source>
</evidence>
<dbReference type="SUPFAM" id="SSF81321">
    <property type="entry name" value="Family A G protein-coupled receptor-like"/>
    <property type="match status" value="1"/>
</dbReference>
<gene>
    <name evidence="2" type="ORF">AFUS01_LOCUS17908</name>
</gene>
<sequence>SFLKNQLTFKAIKTTGDIVGSYFFGVLPLTLWHALSYNGGRLNYNEIEDTTGVWIYISVNCLIILKSLLNPWIYSVFQHDVKISLARLKCAIKERIFGRIPLAEFERTSLYALEHDIVSLNNQNKVQKSSYIIEI</sequence>
<keyword evidence="1" id="KW-1133">Transmembrane helix</keyword>
<evidence type="ECO:0000313" key="2">
    <source>
        <dbReference type="EMBL" id="CAG7729174.1"/>
    </source>
</evidence>
<proteinExistence type="predicted"/>
<dbReference type="OrthoDB" id="9894375at2759"/>